<name>A0A9X4H6G5_9FIRM</name>
<dbReference type="PANTHER" id="PTHR32089:SF112">
    <property type="entry name" value="LYSOZYME-LIKE PROTEIN-RELATED"/>
    <property type="match status" value="1"/>
</dbReference>
<feature type="domain" description="Methyl-accepting transducer" evidence="3">
    <location>
        <begin position="113"/>
        <end position="276"/>
    </location>
</feature>
<dbReference type="SMART" id="SM00283">
    <property type="entry name" value="MA"/>
    <property type="match status" value="1"/>
</dbReference>
<dbReference type="SUPFAM" id="SSF58104">
    <property type="entry name" value="Methyl-accepting chemotaxis protein (MCP) signaling domain"/>
    <property type="match status" value="1"/>
</dbReference>
<organism evidence="4 5">
    <name type="scientific">Pelotomaculum isophthalicicum JI</name>
    <dbReference type="NCBI Taxonomy" id="947010"/>
    <lineage>
        <taxon>Bacteria</taxon>
        <taxon>Bacillati</taxon>
        <taxon>Bacillota</taxon>
        <taxon>Clostridia</taxon>
        <taxon>Eubacteriales</taxon>
        <taxon>Desulfotomaculaceae</taxon>
        <taxon>Pelotomaculum</taxon>
    </lineage>
</organism>
<keyword evidence="1 2" id="KW-0807">Transducer</keyword>
<keyword evidence="5" id="KW-1185">Reference proteome</keyword>
<dbReference type="Proteomes" id="UP001154312">
    <property type="component" value="Unassembled WGS sequence"/>
</dbReference>
<evidence type="ECO:0000313" key="4">
    <source>
        <dbReference type="EMBL" id="MDF9406904.1"/>
    </source>
</evidence>
<dbReference type="PROSITE" id="PS50111">
    <property type="entry name" value="CHEMOTAXIS_TRANSDUC_2"/>
    <property type="match status" value="1"/>
</dbReference>
<dbReference type="PANTHER" id="PTHR32089">
    <property type="entry name" value="METHYL-ACCEPTING CHEMOTAXIS PROTEIN MCPB"/>
    <property type="match status" value="1"/>
</dbReference>
<dbReference type="RefSeq" id="WP_277442045.1">
    <property type="nucleotide sequence ID" value="NZ_JAKOAV010000001.1"/>
</dbReference>
<sequence length="276" mass="29389">MLLSEDNVLESLVKIAPIIQGMLPIDCMIGISDKEKYIYYLPSHEIDLGDLAGKPIPEGGGMYKAINTGKVTEVVLDKEVYGVSFKSRSIPLKDKKGNVIGAIFLGLGLKSKDEAANIAQAVASSTQQTSATIEELASSAQQLANSQDILKTQVEEVITQVKKTDTILGFINEVANTSNLLGLSAAIEAARAGEHGKGFSVVADEIRKMSVKSTQGVKEIKNILATINEKALLMDEKVINTAALSEEQAAATQEISAAMQELSISAGKIQEIAKID</sequence>
<comment type="caution">
    <text evidence="4">The sequence shown here is derived from an EMBL/GenBank/DDBJ whole genome shotgun (WGS) entry which is preliminary data.</text>
</comment>
<dbReference type="Gene3D" id="1.10.287.950">
    <property type="entry name" value="Methyl-accepting chemotaxis protein"/>
    <property type="match status" value="1"/>
</dbReference>
<proteinExistence type="predicted"/>
<dbReference type="SUPFAM" id="SSF103190">
    <property type="entry name" value="Sensory domain-like"/>
    <property type="match status" value="1"/>
</dbReference>
<protein>
    <submittedName>
        <fullName evidence="4">Methyl-accepting chemotaxis protein</fullName>
    </submittedName>
</protein>
<dbReference type="InterPro" id="IPR004089">
    <property type="entry name" value="MCPsignal_dom"/>
</dbReference>
<evidence type="ECO:0000259" key="3">
    <source>
        <dbReference type="PROSITE" id="PS50111"/>
    </source>
</evidence>
<dbReference type="Pfam" id="PF00015">
    <property type="entry name" value="MCPsignal"/>
    <property type="match status" value="1"/>
</dbReference>
<dbReference type="GO" id="GO:0007165">
    <property type="term" value="P:signal transduction"/>
    <property type="evidence" value="ECO:0007669"/>
    <property type="project" value="UniProtKB-KW"/>
</dbReference>
<dbReference type="GO" id="GO:0016020">
    <property type="term" value="C:membrane"/>
    <property type="evidence" value="ECO:0007669"/>
    <property type="project" value="InterPro"/>
</dbReference>
<dbReference type="AlphaFoldDB" id="A0A9X4H6G5"/>
<dbReference type="EMBL" id="JAKOAV010000001">
    <property type="protein sequence ID" value="MDF9406904.1"/>
    <property type="molecule type" value="Genomic_DNA"/>
</dbReference>
<accession>A0A9X4H6G5</accession>
<reference evidence="4" key="1">
    <citation type="submission" date="2022-02" db="EMBL/GenBank/DDBJ databases">
        <authorList>
            <person name="Leng L."/>
        </authorList>
    </citation>
    <scope>NUCLEOTIDE SEQUENCE</scope>
    <source>
        <strain evidence="4">JI</strain>
    </source>
</reference>
<dbReference type="InterPro" id="IPR029151">
    <property type="entry name" value="Sensor-like_sf"/>
</dbReference>
<evidence type="ECO:0000256" key="1">
    <source>
        <dbReference type="ARBA" id="ARBA00023224"/>
    </source>
</evidence>
<evidence type="ECO:0000313" key="5">
    <source>
        <dbReference type="Proteomes" id="UP001154312"/>
    </source>
</evidence>
<gene>
    <name evidence="4" type="ORF">L7E55_00775</name>
</gene>
<evidence type="ECO:0000256" key="2">
    <source>
        <dbReference type="PROSITE-ProRule" id="PRU00284"/>
    </source>
</evidence>